<accession>A0A7N0VJY9</accession>
<comment type="similarity">
    <text evidence="1">Belongs to the UDP-glycosyltransferase family.</text>
</comment>
<evidence type="ECO:0000313" key="3">
    <source>
        <dbReference type="EnsemblPlants" id="Kaladp0878s0026.1.v1.1"/>
    </source>
</evidence>
<keyword evidence="2" id="KW-0328">Glycosyltransferase</keyword>
<dbReference type="Proteomes" id="UP000594263">
    <property type="component" value="Unplaced"/>
</dbReference>
<evidence type="ECO:0000313" key="4">
    <source>
        <dbReference type="Proteomes" id="UP000594263"/>
    </source>
</evidence>
<dbReference type="AlphaFoldDB" id="A0A7N0VJY9"/>
<organism evidence="3 4">
    <name type="scientific">Kalanchoe fedtschenkoi</name>
    <name type="common">Lavender scallops</name>
    <name type="synonym">South American air plant</name>
    <dbReference type="NCBI Taxonomy" id="63787"/>
    <lineage>
        <taxon>Eukaryota</taxon>
        <taxon>Viridiplantae</taxon>
        <taxon>Streptophyta</taxon>
        <taxon>Embryophyta</taxon>
        <taxon>Tracheophyta</taxon>
        <taxon>Spermatophyta</taxon>
        <taxon>Magnoliopsida</taxon>
        <taxon>eudicotyledons</taxon>
        <taxon>Gunneridae</taxon>
        <taxon>Pentapetalae</taxon>
        <taxon>Saxifragales</taxon>
        <taxon>Crassulaceae</taxon>
        <taxon>Kalanchoe</taxon>
    </lineage>
</organism>
<sequence length="176" mass="19944">MASLSSSCNVGKRIHLLALPYPGRGHINPMLNLCKSLLARLPNLTITFILTEEWLGFLRSDPEPPPGIRYLTIPNVIPSERVRSRDMRSFLSAVMTEMEGPCEEVINQMEQPVDVIIADCFLVWAVEVGRRRGIPVSLLWTMSATTFAMFHHFDLLKKHGHFPIDLQAMADVRVDY</sequence>
<dbReference type="GO" id="GO:0080044">
    <property type="term" value="F:quercetin 7-O-glucosyltransferase activity"/>
    <property type="evidence" value="ECO:0007669"/>
    <property type="project" value="TreeGrafter"/>
</dbReference>
<dbReference type="GO" id="GO:0080043">
    <property type="term" value="F:quercetin 3-O-glucosyltransferase activity"/>
    <property type="evidence" value="ECO:0007669"/>
    <property type="project" value="TreeGrafter"/>
</dbReference>
<name>A0A7N0VJY9_KALFE</name>
<dbReference type="Gene3D" id="3.40.50.2000">
    <property type="entry name" value="Glycogen Phosphorylase B"/>
    <property type="match status" value="1"/>
</dbReference>
<evidence type="ECO:0000256" key="2">
    <source>
        <dbReference type="ARBA" id="ARBA00022676"/>
    </source>
</evidence>
<dbReference type="Gramene" id="Kaladp0878s0026.1.v1.1">
    <property type="protein sequence ID" value="Kaladp0878s0026.1.v1.1"/>
    <property type="gene ID" value="Kaladp0878s0026.v1.1"/>
</dbReference>
<protein>
    <submittedName>
        <fullName evidence="3">Uncharacterized protein</fullName>
    </submittedName>
</protein>
<proteinExistence type="inferred from homology"/>
<dbReference type="PANTHER" id="PTHR11926:SF1494">
    <property type="entry name" value="FLAVONOL 3-O-GLUCOSYLTRANSFERASE UGT76E12-RELATED"/>
    <property type="match status" value="1"/>
</dbReference>
<keyword evidence="4" id="KW-1185">Reference proteome</keyword>
<dbReference type="EnsemblPlants" id="Kaladp0878s0026.1.v1.1">
    <property type="protein sequence ID" value="Kaladp0878s0026.1.v1.1"/>
    <property type="gene ID" value="Kaladp0878s0026.v1.1"/>
</dbReference>
<keyword evidence="2" id="KW-0808">Transferase</keyword>
<evidence type="ECO:0000256" key="1">
    <source>
        <dbReference type="ARBA" id="ARBA00009995"/>
    </source>
</evidence>
<reference evidence="3" key="1">
    <citation type="submission" date="2021-01" db="UniProtKB">
        <authorList>
            <consortium name="EnsemblPlants"/>
        </authorList>
    </citation>
    <scope>IDENTIFICATION</scope>
</reference>
<dbReference type="PANTHER" id="PTHR11926">
    <property type="entry name" value="GLUCOSYL/GLUCURONOSYL TRANSFERASES"/>
    <property type="match status" value="1"/>
</dbReference>
<dbReference type="OMA" id="IMKAHSH"/>
<dbReference type="SUPFAM" id="SSF53756">
    <property type="entry name" value="UDP-Glycosyltransferase/glycogen phosphorylase"/>
    <property type="match status" value="1"/>
</dbReference>